<dbReference type="Pfam" id="PF22429">
    <property type="entry name" value="HutF_N"/>
    <property type="match status" value="1"/>
</dbReference>
<dbReference type="RefSeq" id="WP_151072460.1">
    <property type="nucleotide sequence ID" value="NZ_CP032519.1"/>
</dbReference>
<evidence type="ECO:0000259" key="5">
    <source>
        <dbReference type="Pfam" id="PF01979"/>
    </source>
</evidence>
<feature type="domain" description="Formimidoylglutamate deiminase N-terminal" evidence="6">
    <location>
        <begin position="6"/>
        <end position="43"/>
    </location>
</feature>
<keyword evidence="2" id="KW-0479">Metal-binding</keyword>
<dbReference type="InterPro" id="IPR051607">
    <property type="entry name" value="Metallo-dep_hydrolases"/>
</dbReference>
<dbReference type="GO" id="GO:0046872">
    <property type="term" value="F:metal ion binding"/>
    <property type="evidence" value="ECO:0007669"/>
    <property type="project" value="UniProtKB-KW"/>
</dbReference>
<dbReference type="Pfam" id="PF01979">
    <property type="entry name" value="Amidohydro_1"/>
    <property type="match status" value="1"/>
</dbReference>
<dbReference type="NCBIfam" id="TIGR02022">
    <property type="entry name" value="hutF"/>
    <property type="match status" value="1"/>
</dbReference>
<dbReference type="InterPro" id="IPR011059">
    <property type="entry name" value="Metal-dep_hydrolase_composite"/>
</dbReference>
<dbReference type="NCBIfam" id="NF006684">
    <property type="entry name" value="PRK09229.1-5"/>
    <property type="match status" value="1"/>
</dbReference>
<accession>A0A5P3VQA5</accession>
<dbReference type="GO" id="GO:0050416">
    <property type="term" value="F:formimidoylglutamate deiminase activity"/>
    <property type="evidence" value="ECO:0007669"/>
    <property type="project" value="UniProtKB-EC"/>
</dbReference>
<comment type="cofactor">
    <cofactor evidence="1">
        <name>Zn(2+)</name>
        <dbReference type="ChEBI" id="CHEBI:29105"/>
    </cofactor>
</comment>
<evidence type="ECO:0000313" key="7">
    <source>
        <dbReference type="EMBL" id="QEZ47643.1"/>
    </source>
</evidence>
<sequence length="472" mass="50730">MSASQLFADWALLPEGWARDVLLAWDDQGRLTTVQAGAAASAAASAGMPRAAGPVLPGMPNLHSHAFQRGFAGLTEYRSRPHGDNPAGADSFWSWRTLMYRFAQRISPDTLEAIATQLYIEMLRAGYTSVCEFHYVHHDANGKPYADAAEMSLRLLRAAQRTGIGMTLLPVLYQTAGFGGKPPLAEQRRFLHDTDAMLRLLERLSPACAQAGARLGLAPHSLRAVPEDSLLHALAGLKAIDARAPVHIHIAEQQREVDDCIAWSGTRPVTWLFDHVDVDARWCLVHATHMDWDERRRLAHSGAVAGICATTEANLGDGVFEAAPYLAQHGAWGIGSDSHASVSVAEELRLFEYGQRLGLQQRNVLASDTHLQVADRLYLEAVAGGARASGRAAAGLAPGQQADFVVLDGAHPTLAGLDGAQALATHVFANHGHETLAEVRTAGRSRVQHGAHALQAEAARQFIAARASLLAD</sequence>
<dbReference type="Gene3D" id="2.30.40.10">
    <property type="entry name" value="Urease, subunit C, domain 1"/>
    <property type="match status" value="1"/>
</dbReference>
<organism evidence="7 8">
    <name type="scientific">Cupriavidus oxalaticus</name>
    <dbReference type="NCBI Taxonomy" id="96344"/>
    <lineage>
        <taxon>Bacteria</taxon>
        <taxon>Pseudomonadati</taxon>
        <taxon>Pseudomonadota</taxon>
        <taxon>Betaproteobacteria</taxon>
        <taxon>Burkholderiales</taxon>
        <taxon>Burkholderiaceae</taxon>
        <taxon>Cupriavidus</taxon>
    </lineage>
</organism>
<proteinExistence type="predicted"/>
<gene>
    <name evidence="7" type="ORF">D2917_26405</name>
</gene>
<dbReference type="Proteomes" id="UP000325743">
    <property type="component" value="Chromosome 2"/>
</dbReference>
<dbReference type="GO" id="GO:0005829">
    <property type="term" value="C:cytosol"/>
    <property type="evidence" value="ECO:0007669"/>
    <property type="project" value="TreeGrafter"/>
</dbReference>
<dbReference type="Gene3D" id="3.20.20.140">
    <property type="entry name" value="Metal-dependent hydrolases"/>
    <property type="match status" value="1"/>
</dbReference>
<feature type="domain" description="Amidohydrolase-related" evidence="5">
    <location>
        <begin position="55"/>
        <end position="423"/>
    </location>
</feature>
<dbReference type="AlphaFoldDB" id="A0A5P3VQA5"/>
<evidence type="ECO:0000313" key="8">
    <source>
        <dbReference type="Proteomes" id="UP000325743"/>
    </source>
</evidence>
<evidence type="ECO:0000259" key="6">
    <source>
        <dbReference type="Pfam" id="PF22429"/>
    </source>
</evidence>
<evidence type="ECO:0000256" key="3">
    <source>
        <dbReference type="ARBA" id="ARBA00022801"/>
    </source>
</evidence>
<dbReference type="PANTHER" id="PTHR11271">
    <property type="entry name" value="GUANINE DEAMINASE"/>
    <property type="match status" value="1"/>
</dbReference>
<dbReference type="PANTHER" id="PTHR11271:SF48">
    <property type="entry name" value="AMIDOHYDROLASE-RELATED DOMAIN-CONTAINING PROTEIN"/>
    <property type="match status" value="1"/>
</dbReference>
<reference evidence="7 8" key="1">
    <citation type="submission" date="2018-09" db="EMBL/GenBank/DDBJ databases">
        <title>Complete genome sequence of Cupriavidus oxalaticus T2, a bacterium capable of phenol tolerance and degradation.</title>
        <authorList>
            <person name="Yan J."/>
        </authorList>
    </citation>
    <scope>NUCLEOTIDE SEQUENCE [LARGE SCALE GENOMIC DNA]</scope>
    <source>
        <strain evidence="7 8">T2</strain>
    </source>
</reference>
<dbReference type="GO" id="GO:0019239">
    <property type="term" value="F:deaminase activity"/>
    <property type="evidence" value="ECO:0007669"/>
    <property type="project" value="TreeGrafter"/>
</dbReference>
<dbReference type="NCBIfam" id="NF006681">
    <property type="entry name" value="PRK09229.1-2"/>
    <property type="match status" value="1"/>
</dbReference>
<dbReference type="EMBL" id="CP032519">
    <property type="protein sequence ID" value="QEZ47643.1"/>
    <property type="molecule type" value="Genomic_DNA"/>
</dbReference>
<dbReference type="SUPFAM" id="SSF51556">
    <property type="entry name" value="Metallo-dependent hydrolases"/>
    <property type="match status" value="1"/>
</dbReference>
<keyword evidence="4" id="KW-0862">Zinc</keyword>
<evidence type="ECO:0000256" key="2">
    <source>
        <dbReference type="ARBA" id="ARBA00022723"/>
    </source>
</evidence>
<evidence type="ECO:0000256" key="4">
    <source>
        <dbReference type="ARBA" id="ARBA00022833"/>
    </source>
</evidence>
<dbReference type="InterPro" id="IPR006680">
    <property type="entry name" value="Amidohydro-rel"/>
</dbReference>
<dbReference type="InterPro" id="IPR055156">
    <property type="entry name" value="HutF-like_N"/>
</dbReference>
<evidence type="ECO:0000256" key="1">
    <source>
        <dbReference type="ARBA" id="ARBA00001947"/>
    </source>
</evidence>
<dbReference type="InterPro" id="IPR032466">
    <property type="entry name" value="Metal_Hydrolase"/>
</dbReference>
<protein>
    <submittedName>
        <fullName evidence="7">Formimidoylglutamate deiminase</fullName>
        <ecNumber evidence="7">3.5.3.13</ecNumber>
    </submittedName>
</protein>
<dbReference type="InterPro" id="IPR010252">
    <property type="entry name" value="HutF"/>
</dbReference>
<dbReference type="EC" id="3.5.3.13" evidence="7"/>
<keyword evidence="3 7" id="KW-0378">Hydrolase</keyword>
<name>A0A5P3VQA5_9BURK</name>